<keyword evidence="3" id="KW-0479">Metal-binding</keyword>
<comment type="cofactor">
    <cofactor evidence="1">
        <name>Zn(2+)</name>
        <dbReference type="ChEBI" id="CHEBI:29105"/>
    </cofactor>
</comment>
<evidence type="ECO:0000256" key="1">
    <source>
        <dbReference type="ARBA" id="ARBA00001947"/>
    </source>
</evidence>
<keyword evidence="8" id="KW-0732">Signal</keyword>
<evidence type="ECO:0000256" key="8">
    <source>
        <dbReference type="SAM" id="SignalP"/>
    </source>
</evidence>
<dbReference type="InterPro" id="IPR011055">
    <property type="entry name" value="Dup_hybrid_motif"/>
</dbReference>
<feature type="signal peptide" evidence="8">
    <location>
        <begin position="1"/>
        <end position="31"/>
    </location>
</feature>
<dbReference type="InterPro" id="IPR016047">
    <property type="entry name" value="M23ase_b-sheet_dom"/>
</dbReference>
<evidence type="ECO:0000256" key="2">
    <source>
        <dbReference type="ARBA" id="ARBA00022670"/>
    </source>
</evidence>
<evidence type="ECO:0000259" key="9">
    <source>
        <dbReference type="Pfam" id="PF01551"/>
    </source>
</evidence>
<dbReference type="Gene3D" id="2.70.70.10">
    <property type="entry name" value="Glucose Permease (Domain IIA)"/>
    <property type="match status" value="1"/>
</dbReference>
<evidence type="ECO:0000256" key="5">
    <source>
        <dbReference type="ARBA" id="ARBA00022833"/>
    </source>
</evidence>
<keyword evidence="6" id="KW-0482">Metalloprotease</keyword>
<dbReference type="PANTHER" id="PTHR21666:SF288">
    <property type="entry name" value="CELL DIVISION PROTEIN YTFB"/>
    <property type="match status" value="1"/>
</dbReference>
<dbReference type="Proteomes" id="UP001596189">
    <property type="component" value="Unassembled WGS sequence"/>
</dbReference>
<sequence length="416" mass="43849">MRLARTSRLTLAAVVTALVATLIAPAGTANAGPADKKKQVDRKINALQDDLEDTSADLVAAYRKLQRIEGQLPAAKAEVVAAQAKLAAARAHDAEVGRQLTVARAQEAKADDDLAATQASTSETTDKLASIARQAYQTAGMGELTVALQAQSADDFAQRVVSVDTAMSLQGQALAQLDVDRAQIQAKQARLVAVRQQVAALKARAEAGLARAAVLEQQAEAAQARLQALVADQAQTVRAISARKAAERKRLNALEVQARRLRAQLAAIARAQLRRAHSTGGGMPSGGFLSRPVAGGWISSEFGRRFHPILHYWRLHAGMDFAVGCGTPVHAAANGSVVSAGWGGGYGNRIVVSHGVVKGVSLATSYNHLSRIIVHGGHVSRGQLIGYSGTTGSSTGCHLHFETYDNGTPVNPRRWL</sequence>
<feature type="chain" id="PRO_5045063428" evidence="8">
    <location>
        <begin position="32"/>
        <end position="416"/>
    </location>
</feature>
<keyword evidence="4" id="KW-0378">Hydrolase</keyword>
<dbReference type="SUPFAM" id="SSF51261">
    <property type="entry name" value="Duplicated hybrid motif"/>
    <property type="match status" value="1"/>
</dbReference>
<protein>
    <submittedName>
        <fullName evidence="10">Peptidoglycan DD-metalloendopeptidase family protein</fullName>
    </submittedName>
</protein>
<evidence type="ECO:0000313" key="10">
    <source>
        <dbReference type="EMBL" id="MFC6009038.1"/>
    </source>
</evidence>
<evidence type="ECO:0000256" key="4">
    <source>
        <dbReference type="ARBA" id="ARBA00022801"/>
    </source>
</evidence>
<reference evidence="11" key="1">
    <citation type="journal article" date="2019" name="Int. J. Syst. Evol. Microbiol.">
        <title>The Global Catalogue of Microorganisms (GCM) 10K type strain sequencing project: providing services to taxonomists for standard genome sequencing and annotation.</title>
        <authorList>
            <consortium name="The Broad Institute Genomics Platform"/>
            <consortium name="The Broad Institute Genome Sequencing Center for Infectious Disease"/>
            <person name="Wu L."/>
            <person name="Ma J."/>
        </authorList>
    </citation>
    <scope>NUCLEOTIDE SEQUENCE [LARGE SCALE GENOMIC DNA]</scope>
    <source>
        <strain evidence="11">KACC 14249</strain>
    </source>
</reference>
<feature type="coiled-coil region" evidence="7">
    <location>
        <begin position="184"/>
        <end position="271"/>
    </location>
</feature>
<evidence type="ECO:0000256" key="6">
    <source>
        <dbReference type="ARBA" id="ARBA00023049"/>
    </source>
</evidence>
<keyword evidence="11" id="KW-1185">Reference proteome</keyword>
<keyword evidence="7" id="KW-0175">Coiled coil</keyword>
<keyword evidence="2" id="KW-0645">Protease</keyword>
<dbReference type="CDD" id="cd12797">
    <property type="entry name" value="M23_peptidase"/>
    <property type="match status" value="1"/>
</dbReference>
<accession>A0ABW1JJV0</accession>
<keyword evidence="5" id="KW-0862">Zinc</keyword>
<dbReference type="InterPro" id="IPR050570">
    <property type="entry name" value="Cell_wall_metabolism_enzyme"/>
</dbReference>
<evidence type="ECO:0000256" key="7">
    <source>
        <dbReference type="SAM" id="Coils"/>
    </source>
</evidence>
<evidence type="ECO:0000313" key="11">
    <source>
        <dbReference type="Proteomes" id="UP001596189"/>
    </source>
</evidence>
<dbReference type="RefSeq" id="WP_345717566.1">
    <property type="nucleotide sequence ID" value="NZ_BAABFP010000007.1"/>
</dbReference>
<feature type="domain" description="M23ase beta-sheet core" evidence="9">
    <location>
        <begin position="315"/>
        <end position="412"/>
    </location>
</feature>
<evidence type="ECO:0000256" key="3">
    <source>
        <dbReference type="ARBA" id="ARBA00022723"/>
    </source>
</evidence>
<proteinExistence type="predicted"/>
<dbReference type="Gene3D" id="6.10.250.3150">
    <property type="match status" value="1"/>
</dbReference>
<gene>
    <name evidence="10" type="ORF">ACFQDO_18030</name>
</gene>
<dbReference type="EMBL" id="JBHSRD010000008">
    <property type="protein sequence ID" value="MFC6009038.1"/>
    <property type="molecule type" value="Genomic_DNA"/>
</dbReference>
<feature type="coiled-coil region" evidence="7">
    <location>
        <begin position="37"/>
        <end position="85"/>
    </location>
</feature>
<organism evidence="10 11">
    <name type="scientific">Angustibacter luteus</name>
    <dbReference type="NCBI Taxonomy" id="658456"/>
    <lineage>
        <taxon>Bacteria</taxon>
        <taxon>Bacillati</taxon>
        <taxon>Actinomycetota</taxon>
        <taxon>Actinomycetes</taxon>
        <taxon>Kineosporiales</taxon>
        <taxon>Kineosporiaceae</taxon>
    </lineage>
</organism>
<name>A0ABW1JJV0_9ACTN</name>
<comment type="caution">
    <text evidence="10">The sequence shown here is derived from an EMBL/GenBank/DDBJ whole genome shotgun (WGS) entry which is preliminary data.</text>
</comment>
<dbReference type="PANTHER" id="PTHR21666">
    <property type="entry name" value="PEPTIDASE-RELATED"/>
    <property type="match status" value="1"/>
</dbReference>
<dbReference type="Pfam" id="PF01551">
    <property type="entry name" value="Peptidase_M23"/>
    <property type="match status" value="1"/>
</dbReference>